<dbReference type="NCBIfam" id="TIGR01141">
    <property type="entry name" value="hisC"/>
    <property type="match status" value="1"/>
</dbReference>
<proteinExistence type="inferred from homology"/>
<dbReference type="EC" id="2.6.1.9" evidence="9"/>
<dbReference type="HAMAP" id="MF_01023">
    <property type="entry name" value="HisC_aminotrans_2"/>
    <property type="match status" value="1"/>
</dbReference>
<keyword evidence="12" id="KW-1185">Reference proteome</keyword>
<evidence type="ECO:0000256" key="8">
    <source>
        <dbReference type="ARBA" id="ARBA00047481"/>
    </source>
</evidence>
<dbReference type="Proteomes" id="UP001596990">
    <property type="component" value="Unassembled WGS sequence"/>
</dbReference>
<dbReference type="PROSITE" id="PS00599">
    <property type="entry name" value="AA_TRANSFER_CLASS_2"/>
    <property type="match status" value="1"/>
</dbReference>
<evidence type="ECO:0000259" key="10">
    <source>
        <dbReference type="Pfam" id="PF00155"/>
    </source>
</evidence>
<dbReference type="InterPro" id="IPR001917">
    <property type="entry name" value="Aminotrans_II_pyridoxalP_BS"/>
</dbReference>
<dbReference type="InterPro" id="IPR015421">
    <property type="entry name" value="PyrdxlP-dep_Trfase_major"/>
</dbReference>
<keyword evidence="5 9" id="KW-0808">Transferase</keyword>
<evidence type="ECO:0000256" key="9">
    <source>
        <dbReference type="HAMAP-Rule" id="MF_01023"/>
    </source>
</evidence>
<comment type="subunit">
    <text evidence="3 9">Homodimer.</text>
</comment>
<reference evidence="12" key="1">
    <citation type="journal article" date="2019" name="Int. J. Syst. Evol. Microbiol.">
        <title>The Global Catalogue of Microorganisms (GCM) 10K type strain sequencing project: providing services to taxonomists for standard genome sequencing and annotation.</title>
        <authorList>
            <consortium name="The Broad Institute Genomics Platform"/>
            <consortium name="The Broad Institute Genome Sequencing Center for Infectious Disease"/>
            <person name="Wu L."/>
            <person name="Ma J."/>
        </authorList>
    </citation>
    <scope>NUCLEOTIDE SEQUENCE [LARGE SCALE GENOMIC DNA]</scope>
    <source>
        <strain evidence="12">CCUG 56607</strain>
    </source>
</reference>
<comment type="caution">
    <text evidence="11">The sequence shown here is derived from an EMBL/GenBank/DDBJ whole genome shotgun (WGS) entry which is preliminary data.</text>
</comment>
<comment type="pathway">
    <text evidence="2 9">Amino-acid biosynthesis; L-histidine biosynthesis; L-histidine from 5-phospho-alpha-D-ribose 1-diphosphate: step 7/9.</text>
</comment>
<dbReference type="PANTHER" id="PTHR43643">
    <property type="entry name" value="HISTIDINOL-PHOSPHATE AMINOTRANSFERASE 2"/>
    <property type="match status" value="1"/>
</dbReference>
<dbReference type="Gene3D" id="3.40.640.10">
    <property type="entry name" value="Type I PLP-dependent aspartate aminotransferase-like (Major domain)"/>
    <property type="match status" value="1"/>
</dbReference>
<dbReference type="EMBL" id="JBHTKL010000001">
    <property type="protein sequence ID" value="MFD1018483.1"/>
    <property type="molecule type" value="Genomic_DNA"/>
</dbReference>
<keyword evidence="4 9" id="KW-0032">Aminotransferase</keyword>
<dbReference type="InterPro" id="IPR050106">
    <property type="entry name" value="HistidinolP_aminotransfase"/>
</dbReference>
<organism evidence="11 12">
    <name type="scientific">Thalassobacillus hwangdonensis</name>
    <dbReference type="NCBI Taxonomy" id="546108"/>
    <lineage>
        <taxon>Bacteria</taxon>
        <taxon>Bacillati</taxon>
        <taxon>Bacillota</taxon>
        <taxon>Bacilli</taxon>
        <taxon>Bacillales</taxon>
        <taxon>Bacillaceae</taxon>
        <taxon>Thalassobacillus</taxon>
    </lineage>
</organism>
<dbReference type="Gene3D" id="3.90.1150.10">
    <property type="entry name" value="Aspartate Aminotransferase, domain 1"/>
    <property type="match status" value="1"/>
</dbReference>
<evidence type="ECO:0000313" key="12">
    <source>
        <dbReference type="Proteomes" id="UP001596990"/>
    </source>
</evidence>
<evidence type="ECO:0000256" key="5">
    <source>
        <dbReference type="ARBA" id="ARBA00022679"/>
    </source>
</evidence>
<keyword evidence="7 9" id="KW-0368">Histidine biosynthesis</keyword>
<keyword evidence="6 9" id="KW-0663">Pyridoxal phosphate</keyword>
<comment type="similarity">
    <text evidence="9">Belongs to the class-II pyridoxal-phosphate-dependent aminotransferase family. Histidinol-phosphate aminotransferase subfamily.</text>
</comment>
<dbReference type="Pfam" id="PF00155">
    <property type="entry name" value="Aminotran_1_2"/>
    <property type="match status" value="1"/>
</dbReference>
<gene>
    <name evidence="9 11" type="primary">hisC</name>
    <name evidence="11" type="ORF">ACFQ2J_04640</name>
</gene>
<evidence type="ECO:0000256" key="3">
    <source>
        <dbReference type="ARBA" id="ARBA00011738"/>
    </source>
</evidence>
<evidence type="ECO:0000256" key="4">
    <source>
        <dbReference type="ARBA" id="ARBA00022576"/>
    </source>
</evidence>
<evidence type="ECO:0000313" key="11">
    <source>
        <dbReference type="EMBL" id="MFD1018483.1"/>
    </source>
</evidence>
<name>A0ABW3L057_9BACI</name>
<evidence type="ECO:0000256" key="7">
    <source>
        <dbReference type="ARBA" id="ARBA00023102"/>
    </source>
</evidence>
<evidence type="ECO:0000256" key="6">
    <source>
        <dbReference type="ARBA" id="ARBA00022898"/>
    </source>
</evidence>
<evidence type="ECO:0000256" key="2">
    <source>
        <dbReference type="ARBA" id="ARBA00005011"/>
    </source>
</evidence>
<dbReference type="InterPro" id="IPR015422">
    <property type="entry name" value="PyrdxlP-dep_Trfase_small"/>
</dbReference>
<comment type="cofactor">
    <cofactor evidence="1 9">
        <name>pyridoxal 5'-phosphate</name>
        <dbReference type="ChEBI" id="CHEBI:597326"/>
    </cofactor>
</comment>
<keyword evidence="9" id="KW-0028">Amino-acid biosynthesis</keyword>
<dbReference type="RefSeq" id="WP_386057018.1">
    <property type="nucleotide sequence ID" value="NZ_JBHTKL010000001.1"/>
</dbReference>
<feature type="domain" description="Aminotransferase class I/classII large" evidence="10">
    <location>
        <begin position="30"/>
        <end position="351"/>
    </location>
</feature>
<protein>
    <recommendedName>
        <fullName evidence="9">Histidinol-phosphate aminotransferase</fullName>
        <ecNumber evidence="9">2.6.1.9</ecNumber>
    </recommendedName>
    <alternativeName>
        <fullName evidence="9">Imidazole acetol-phosphate transaminase</fullName>
    </alternativeName>
</protein>
<accession>A0ABW3L057</accession>
<sequence>MKAKEILKQMSPYKPGKQIEEVKKEYGLKNIVKLASNENPFGFSPVVKKELPNLISQLELYPDGYSAALRDKVAEKLSVDPTQLIFGNGSDEVVQIICRTFLERGTNTVMATPTFPQYKHNALIEGAEIREVQLVEGYHDLEAMLDQVDEQTRVLWLCSPNNPTGAHINETQLLNVLDRCPEDVLVVLDEAYYEYIEAEDYPDAINLLDRYPNLMVLRTFSKAYGLAGLRIGYGVAQSAVIEQLDPAREPFNTSTIAQAAAILALDDQKFIEDTFKRNVSNKHALMEFCNEIGLNYYDSEANFLFILLPMSGDQLFQHLLSKGYIVRSGEALGIPKSIRLTIGSKEDMEHIQSEIKNFMELYHAGAVR</sequence>
<dbReference type="InterPro" id="IPR005861">
    <property type="entry name" value="HisP_aminotrans"/>
</dbReference>
<dbReference type="InterPro" id="IPR004839">
    <property type="entry name" value="Aminotransferase_I/II_large"/>
</dbReference>
<evidence type="ECO:0000256" key="1">
    <source>
        <dbReference type="ARBA" id="ARBA00001933"/>
    </source>
</evidence>
<dbReference type="PANTHER" id="PTHR43643:SF3">
    <property type="entry name" value="HISTIDINOL-PHOSPHATE AMINOTRANSFERASE"/>
    <property type="match status" value="1"/>
</dbReference>
<dbReference type="CDD" id="cd00609">
    <property type="entry name" value="AAT_like"/>
    <property type="match status" value="1"/>
</dbReference>
<dbReference type="SUPFAM" id="SSF53383">
    <property type="entry name" value="PLP-dependent transferases"/>
    <property type="match status" value="1"/>
</dbReference>
<feature type="modified residue" description="N6-(pyridoxal phosphate)lysine" evidence="9">
    <location>
        <position position="222"/>
    </location>
</feature>
<dbReference type="InterPro" id="IPR015424">
    <property type="entry name" value="PyrdxlP-dep_Trfase"/>
</dbReference>
<comment type="catalytic activity">
    <reaction evidence="8 9">
        <text>L-histidinol phosphate + 2-oxoglutarate = 3-(imidazol-4-yl)-2-oxopropyl phosphate + L-glutamate</text>
        <dbReference type="Rhea" id="RHEA:23744"/>
        <dbReference type="ChEBI" id="CHEBI:16810"/>
        <dbReference type="ChEBI" id="CHEBI:29985"/>
        <dbReference type="ChEBI" id="CHEBI:57766"/>
        <dbReference type="ChEBI" id="CHEBI:57980"/>
        <dbReference type="EC" id="2.6.1.9"/>
    </reaction>
</comment>
<dbReference type="GO" id="GO:0004400">
    <property type="term" value="F:histidinol-phosphate transaminase activity"/>
    <property type="evidence" value="ECO:0007669"/>
    <property type="project" value="UniProtKB-EC"/>
</dbReference>